<evidence type="ECO:0000313" key="3">
    <source>
        <dbReference type="Proteomes" id="UP001497497"/>
    </source>
</evidence>
<reference evidence="2 3" key="1">
    <citation type="submission" date="2024-04" db="EMBL/GenBank/DDBJ databases">
        <authorList>
            <consortium name="Genoscope - CEA"/>
            <person name="William W."/>
        </authorList>
    </citation>
    <scope>NUCLEOTIDE SEQUENCE [LARGE SCALE GENOMIC DNA]</scope>
</reference>
<dbReference type="Pfam" id="PF00168">
    <property type="entry name" value="C2"/>
    <property type="match status" value="1"/>
</dbReference>
<dbReference type="InterPro" id="IPR043549">
    <property type="entry name" value="C2C4C/C2C4D"/>
</dbReference>
<feature type="non-terminal residue" evidence="2">
    <location>
        <position position="123"/>
    </location>
</feature>
<dbReference type="InterPro" id="IPR035892">
    <property type="entry name" value="C2_domain_sf"/>
</dbReference>
<dbReference type="SUPFAM" id="SSF49562">
    <property type="entry name" value="C2 domain (Calcium/lipid-binding domain, CaLB)"/>
    <property type="match status" value="1"/>
</dbReference>
<dbReference type="EMBL" id="CAXITT010000021">
    <property type="protein sequence ID" value="CAL1527727.1"/>
    <property type="molecule type" value="Genomic_DNA"/>
</dbReference>
<feature type="non-terminal residue" evidence="2">
    <location>
        <position position="1"/>
    </location>
</feature>
<dbReference type="PANTHER" id="PTHR46291">
    <property type="entry name" value="C2 DOMAIN-CONTAINING PROTEIN"/>
    <property type="match status" value="1"/>
</dbReference>
<gene>
    <name evidence="2" type="ORF">GSLYS_00001897001</name>
</gene>
<name>A0AAV2H243_LYMST</name>
<dbReference type="InterPro" id="IPR000008">
    <property type="entry name" value="C2_dom"/>
</dbReference>
<dbReference type="PROSITE" id="PS50004">
    <property type="entry name" value="C2"/>
    <property type="match status" value="1"/>
</dbReference>
<dbReference type="SMART" id="SM00239">
    <property type="entry name" value="C2"/>
    <property type="match status" value="1"/>
</dbReference>
<evidence type="ECO:0000313" key="2">
    <source>
        <dbReference type="EMBL" id="CAL1527727.1"/>
    </source>
</evidence>
<dbReference type="Gene3D" id="2.60.40.150">
    <property type="entry name" value="C2 domain"/>
    <property type="match status" value="1"/>
</dbReference>
<sequence length="123" mass="14526">GDVKFSFQYFPATKRLKVIIIRAEGLRFPEKPELVLNPFFKVCLMPGKLQKQSSEPVRQTCAPVLDKEFFFTELNLEEMKNLRLRIMAFHKAHHLKLPEYLGEVNVPLSNYDLLMENRMWNDL</sequence>
<dbReference type="PANTHER" id="PTHR46291:SF4">
    <property type="entry name" value="C2 CALCIUM-DEPENDENT DOMAIN-CONTAINING PROTEIN 4C-LIKE"/>
    <property type="match status" value="1"/>
</dbReference>
<dbReference type="Proteomes" id="UP001497497">
    <property type="component" value="Unassembled WGS sequence"/>
</dbReference>
<accession>A0AAV2H243</accession>
<comment type="caution">
    <text evidence="2">The sequence shown here is derived from an EMBL/GenBank/DDBJ whole genome shotgun (WGS) entry which is preliminary data.</text>
</comment>
<feature type="domain" description="C2" evidence="1">
    <location>
        <begin position="1"/>
        <end position="121"/>
    </location>
</feature>
<protein>
    <recommendedName>
        <fullName evidence="1">C2 domain-containing protein</fullName>
    </recommendedName>
</protein>
<dbReference type="AlphaFoldDB" id="A0AAV2H243"/>
<keyword evidence="3" id="KW-1185">Reference proteome</keyword>
<evidence type="ECO:0000259" key="1">
    <source>
        <dbReference type="PROSITE" id="PS50004"/>
    </source>
</evidence>
<organism evidence="2 3">
    <name type="scientific">Lymnaea stagnalis</name>
    <name type="common">Great pond snail</name>
    <name type="synonym">Helix stagnalis</name>
    <dbReference type="NCBI Taxonomy" id="6523"/>
    <lineage>
        <taxon>Eukaryota</taxon>
        <taxon>Metazoa</taxon>
        <taxon>Spiralia</taxon>
        <taxon>Lophotrochozoa</taxon>
        <taxon>Mollusca</taxon>
        <taxon>Gastropoda</taxon>
        <taxon>Heterobranchia</taxon>
        <taxon>Euthyneura</taxon>
        <taxon>Panpulmonata</taxon>
        <taxon>Hygrophila</taxon>
        <taxon>Lymnaeoidea</taxon>
        <taxon>Lymnaeidae</taxon>
        <taxon>Lymnaea</taxon>
    </lineage>
</organism>
<proteinExistence type="predicted"/>